<feature type="compositionally biased region" description="Polar residues" evidence="1">
    <location>
        <begin position="106"/>
        <end position="122"/>
    </location>
</feature>
<dbReference type="EMBL" id="RSCD01000011">
    <property type="protein sequence ID" value="RSH90142.1"/>
    <property type="molecule type" value="Genomic_DNA"/>
</dbReference>
<gene>
    <name evidence="3" type="primary">PAN2_1</name>
    <name evidence="3" type="ORF">EHS25_001476</name>
</gene>
<comment type="caution">
    <text evidence="3">The sequence shown here is derived from an EMBL/GenBank/DDBJ whole genome shotgun (WGS) entry which is preliminary data.</text>
</comment>
<dbReference type="PANTHER" id="PTHR15728:SF0">
    <property type="entry name" value="PAN2-PAN3 DEADENYLATION COMPLEX CATALYTIC SUBUNIT PAN2"/>
    <property type="match status" value="1"/>
</dbReference>
<dbReference type="Pfam" id="PF20770">
    <property type="entry name" value="PAN2_N"/>
    <property type="match status" value="1"/>
</dbReference>
<proteinExistence type="predicted"/>
<dbReference type="Gene3D" id="2.130.10.10">
    <property type="entry name" value="YVTN repeat-like/Quinoprotein amine dehydrogenase"/>
    <property type="match status" value="1"/>
</dbReference>
<dbReference type="STRING" id="1890683.A0A427YGD2"/>
<dbReference type="AlphaFoldDB" id="A0A427YGD2"/>
<dbReference type="InterPro" id="IPR015943">
    <property type="entry name" value="WD40/YVTN_repeat-like_dom_sf"/>
</dbReference>
<evidence type="ECO:0000313" key="3">
    <source>
        <dbReference type="EMBL" id="RSH90142.1"/>
    </source>
</evidence>
<dbReference type="OrthoDB" id="16516at2759"/>
<protein>
    <submittedName>
        <fullName evidence="3">Poly(A)-specific ribonuclease</fullName>
    </submittedName>
</protein>
<dbReference type="InterPro" id="IPR036322">
    <property type="entry name" value="WD40_repeat_dom_sf"/>
</dbReference>
<dbReference type="GO" id="GO:0004535">
    <property type="term" value="F:poly(A)-specific ribonuclease activity"/>
    <property type="evidence" value="ECO:0007669"/>
    <property type="project" value="TreeGrafter"/>
</dbReference>
<feature type="region of interest" description="Disordered" evidence="1">
    <location>
        <begin position="89"/>
        <end position="122"/>
    </location>
</feature>
<dbReference type="GO" id="GO:0031251">
    <property type="term" value="C:PAN complex"/>
    <property type="evidence" value="ECO:0007669"/>
    <property type="project" value="TreeGrafter"/>
</dbReference>
<dbReference type="GO" id="GO:0000932">
    <property type="term" value="C:P-body"/>
    <property type="evidence" value="ECO:0007669"/>
    <property type="project" value="TreeGrafter"/>
</dbReference>
<feature type="domain" description="PAN2-PAN3 deadenylation complex catalytic subunit PAN2 N-terminal" evidence="2">
    <location>
        <begin position="29"/>
        <end position="313"/>
    </location>
</feature>
<reference evidence="3 4" key="1">
    <citation type="submission" date="2018-11" db="EMBL/GenBank/DDBJ databases">
        <title>Genome sequence of Saitozyma podzolica DSM 27192.</title>
        <authorList>
            <person name="Aliyu H."/>
            <person name="Gorte O."/>
            <person name="Ochsenreither K."/>
        </authorList>
    </citation>
    <scope>NUCLEOTIDE SEQUENCE [LARGE SCALE GENOMIC DNA]</scope>
    <source>
        <strain evidence="3 4">DSM 27192</strain>
    </source>
</reference>
<keyword evidence="4" id="KW-1185">Reference proteome</keyword>
<evidence type="ECO:0000313" key="4">
    <source>
        <dbReference type="Proteomes" id="UP000279259"/>
    </source>
</evidence>
<dbReference type="SUPFAM" id="SSF50978">
    <property type="entry name" value="WD40 repeat-like"/>
    <property type="match status" value="1"/>
</dbReference>
<dbReference type="PANTHER" id="PTHR15728">
    <property type="entry name" value="DEADENYLATION COMPLEX CATALYTIC SUBUNIT PAN2"/>
    <property type="match status" value="1"/>
</dbReference>
<dbReference type="InterPro" id="IPR048841">
    <property type="entry name" value="PAN2_N"/>
</dbReference>
<dbReference type="InterPro" id="IPR050785">
    <property type="entry name" value="PAN2-PAN3_catalytic_subunit"/>
</dbReference>
<accession>A0A427YGD2</accession>
<sequence>MSLYNPLQLLPLPPDQTDPKPFPTALAVDPFADVLWSGSSSGTVTAWCGPLTLARNVQFPAHGRDASGFANRGVREIRVTDREVWTLSEGGVGGRRRGGAPKWSVSDPSRSLRSMSPNPTNSHEVLAGGAGGMMLVNTARGEVTRKIDSPAIVHLAPLQRTVVSAYGSGQVSILDPRTYFKSASNITPVQAHTGGLSGADANGHIVCTWGWTHVQGHPVADPLVRLYDVRMLRALPPVSFPAGPAFALLHPTDSTKLVISSQQGMLQIADLSASSQASFLQLDVNTYITSMALSPLGDYLAFGDADGQLHLWTMHDTTPDPSGHLALPPLNGYEGVKPEWPDSTEPPPQIPWDDKT</sequence>
<dbReference type="GO" id="GO:0000289">
    <property type="term" value="P:nuclear-transcribed mRNA poly(A) tail shortening"/>
    <property type="evidence" value="ECO:0007669"/>
    <property type="project" value="TreeGrafter"/>
</dbReference>
<organism evidence="3 4">
    <name type="scientific">Saitozyma podzolica</name>
    <dbReference type="NCBI Taxonomy" id="1890683"/>
    <lineage>
        <taxon>Eukaryota</taxon>
        <taxon>Fungi</taxon>
        <taxon>Dikarya</taxon>
        <taxon>Basidiomycota</taxon>
        <taxon>Agaricomycotina</taxon>
        <taxon>Tremellomycetes</taxon>
        <taxon>Tremellales</taxon>
        <taxon>Trimorphomycetaceae</taxon>
        <taxon>Saitozyma</taxon>
    </lineage>
</organism>
<feature type="region of interest" description="Disordered" evidence="1">
    <location>
        <begin position="332"/>
        <end position="356"/>
    </location>
</feature>
<dbReference type="Proteomes" id="UP000279259">
    <property type="component" value="Unassembled WGS sequence"/>
</dbReference>
<evidence type="ECO:0000259" key="2">
    <source>
        <dbReference type="Pfam" id="PF20770"/>
    </source>
</evidence>
<evidence type="ECO:0000256" key="1">
    <source>
        <dbReference type="SAM" id="MobiDB-lite"/>
    </source>
</evidence>
<name>A0A427YGD2_9TREE</name>